<sequence>MKIIVLVLSLFLVGCSGLSNIDAQKKTTMQDVQQINKVEWDKEPVPAKPTVTVKEIDKQKVAVLDKKGMVDLITLYQSAKDRTEERNKLLDVLNLTVDERNKLLRLAQAEEVRANGLSEDLVAERKARIEDQKSADFQLWLTRIAAAIGIGLAL</sequence>
<dbReference type="EMBL" id="KY984068">
    <property type="protein sequence ID" value="ARW58715.1"/>
    <property type="molecule type" value="Genomic_DNA"/>
</dbReference>
<dbReference type="PROSITE" id="PS51257">
    <property type="entry name" value="PROKAR_LIPOPROTEIN"/>
    <property type="match status" value="1"/>
</dbReference>
<organism evidence="1 2">
    <name type="scientific">Erwinia phage vB_EamM_Y3</name>
    <dbReference type="NCBI Taxonomy" id="1983553"/>
    <lineage>
        <taxon>Viruses</taxon>
        <taxon>Duplodnaviria</taxon>
        <taxon>Heunggongvirae</taxon>
        <taxon>Uroviricota</taxon>
        <taxon>Caudoviricetes</taxon>
        <taxon>Sasquatchvirus</taxon>
        <taxon>Sasquatchvirus Y3</taxon>
    </lineage>
</organism>
<protein>
    <submittedName>
        <fullName evidence="1">Putative lipoprotein</fullName>
    </submittedName>
</protein>
<reference evidence="1 2" key="1">
    <citation type="submission" date="2017-04" db="EMBL/GenBank/DDBJ databases">
        <authorList>
            <person name="Afonso C.L."/>
            <person name="Miller P.J."/>
            <person name="Scott M.A."/>
            <person name="Spackman E."/>
            <person name="Goraichik I."/>
            <person name="Dimitrov K.M."/>
            <person name="Suarez D.L."/>
            <person name="Swayne D.E."/>
        </authorList>
    </citation>
    <scope>NUCLEOTIDE SEQUENCE [LARGE SCALE GENOMIC DNA]</scope>
</reference>
<proteinExistence type="predicted"/>
<keyword evidence="1" id="KW-0449">Lipoprotein</keyword>
<keyword evidence="2" id="KW-1185">Reference proteome</keyword>
<evidence type="ECO:0000313" key="1">
    <source>
        <dbReference type="EMBL" id="ARW58715.1"/>
    </source>
</evidence>
<name>A0A2H4IAY9_9CAUD</name>
<dbReference type="Proteomes" id="UP000240568">
    <property type="component" value="Segment"/>
</dbReference>
<gene>
    <name evidence="1" type="ORF">Y3_075</name>
</gene>
<accession>A0A2H4IAY9</accession>
<evidence type="ECO:0000313" key="2">
    <source>
        <dbReference type="Proteomes" id="UP000240568"/>
    </source>
</evidence>